<gene>
    <name evidence="6" type="ORF">SAMN05421688_1878</name>
</gene>
<comment type="similarity">
    <text evidence="1">Belongs to the glycosyltransferase 2 family.</text>
</comment>
<dbReference type="InterPro" id="IPR001173">
    <property type="entry name" value="Glyco_trans_2-like"/>
</dbReference>
<evidence type="ECO:0000256" key="3">
    <source>
        <dbReference type="ARBA" id="ARBA00022679"/>
    </source>
</evidence>
<dbReference type="STRING" id="871651.SAMN05421688_1878"/>
<evidence type="ECO:0000259" key="4">
    <source>
        <dbReference type="Pfam" id="PF00535"/>
    </source>
</evidence>
<dbReference type="GO" id="GO:0016757">
    <property type="term" value="F:glycosyltransferase activity"/>
    <property type="evidence" value="ECO:0007669"/>
    <property type="project" value="UniProtKB-KW"/>
</dbReference>
<feature type="domain" description="Glycosyltransferase 2-like" evidence="4">
    <location>
        <begin position="50"/>
        <end position="102"/>
    </location>
</feature>
<dbReference type="PANTHER" id="PTHR43179:SF12">
    <property type="entry name" value="GALACTOFURANOSYLTRANSFERASE GLFT2"/>
    <property type="match status" value="1"/>
</dbReference>
<dbReference type="InterPro" id="IPR029044">
    <property type="entry name" value="Nucleotide-diphossugar_trans"/>
</dbReference>
<keyword evidence="7" id="KW-1185">Reference proteome</keyword>
<feature type="domain" description="Galactosyltransferase C-terminal" evidence="5">
    <location>
        <begin position="154"/>
        <end position="201"/>
    </location>
</feature>
<keyword evidence="2" id="KW-0328">Glycosyltransferase</keyword>
<dbReference type="InterPro" id="IPR027791">
    <property type="entry name" value="Galactosyl_T_C"/>
</dbReference>
<keyword evidence="3 6" id="KW-0808">Transferase</keyword>
<evidence type="ECO:0000256" key="2">
    <source>
        <dbReference type="ARBA" id="ARBA00022676"/>
    </source>
</evidence>
<dbReference type="Gene3D" id="3.90.550.10">
    <property type="entry name" value="Spore Coat Polysaccharide Biosynthesis Protein SpsA, Chain A"/>
    <property type="match status" value="1"/>
</dbReference>
<evidence type="ECO:0000256" key="1">
    <source>
        <dbReference type="ARBA" id="ARBA00006739"/>
    </source>
</evidence>
<organism evidence="6 7">
    <name type="scientific">Poseidonocella pacifica</name>
    <dbReference type="NCBI Taxonomy" id="871651"/>
    <lineage>
        <taxon>Bacteria</taxon>
        <taxon>Pseudomonadati</taxon>
        <taxon>Pseudomonadota</taxon>
        <taxon>Alphaproteobacteria</taxon>
        <taxon>Rhodobacterales</taxon>
        <taxon>Roseobacteraceae</taxon>
        <taxon>Poseidonocella</taxon>
    </lineage>
</organism>
<protein>
    <submittedName>
        <fullName evidence="6">Glycosyltransferase, GT2 family</fullName>
    </submittedName>
</protein>
<dbReference type="EMBL" id="FOJU01000003">
    <property type="protein sequence ID" value="SFA96000.1"/>
    <property type="molecule type" value="Genomic_DNA"/>
</dbReference>
<sequence>MKRISALTIAAGRETHLANVIEGFSRQDLLPDELIIGVMQDSPYEDLPAAPFPVRQISLGGRDLNLSAARNAVAEAATGDLLAFVDVDCIPAPSFLADYANVTDEAQGILMGEVSYLPKGAADNGVDYPLFDEVGEKHSDRAAPPKNPYAACEDYRCFWSLNFAIGRAAWEAIGGFDERYVGYGGEDTDFGRTAEARDVPIWWVRGARVYHQHHAHCMPPIHHVASVVRNAEVFASKWGHRTMEHWLYAFQLMGLIESNETGIRILREPNEADFALCRQTDAPYANTRRVLDILQGIDREGTSNATRTAEVDAAQTRLTHIAAE</sequence>
<dbReference type="OrthoDB" id="6653642at2"/>
<dbReference type="SUPFAM" id="SSF53448">
    <property type="entry name" value="Nucleotide-diphospho-sugar transferases"/>
    <property type="match status" value="1"/>
</dbReference>
<dbReference type="PANTHER" id="PTHR43179">
    <property type="entry name" value="RHAMNOSYLTRANSFERASE WBBL"/>
    <property type="match status" value="1"/>
</dbReference>
<dbReference type="RefSeq" id="WP_092063636.1">
    <property type="nucleotide sequence ID" value="NZ_FOJU01000003.1"/>
</dbReference>
<dbReference type="Pfam" id="PF00535">
    <property type="entry name" value="Glycos_transf_2"/>
    <property type="match status" value="1"/>
</dbReference>
<proteinExistence type="inferred from homology"/>
<evidence type="ECO:0000313" key="6">
    <source>
        <dbReference type="EMBL" id="SFA96000.1"/>
    </source>
</evidence>
<evidence type="ECO:0000313" key="7">
    <source>
        <dbReference type="Proteomes" id="UP000198796"/>
    </source>
</evidence>
<reference evidence="6 7" key="1">
    <citation type="submission" date="2016-10" db="EMBL/GenBank/DDBJ databases">
        <authorList>
            <person name="de Groot N.N."/>
        </authorList>
    </citation>
    <scope>NUCLEOTIDE SEQUENCE [LARGE SCALE GENOMIC DNA]</scope>
    <source>
        <strain evidence="6 7">DSM 29316</strain>
    </source>
</reference>
<evidence type="ECO:0000259" key="5">
    <source>
        <dbReference type="Pfam" id="PF02709"/>
    </source>
</evidence>
<dbReference type="Pfam" id="PF02709">
    <property type="entry name" value="Glyco_transf_7C"/>
    <property type="match status" value="1"/>
</dbReference>
<accession>A0A1I0X6K9</accession>
<dbReference type="Proteomes" id="UP000198796">
    <property type="component" value="Unassembled WGS sequence"/>
</dbReference>
<name>A0A1I0X6K9_9RHOB</name>
<dbReference type="AlphaFoldDB" id="A0A1I0X6K9"/>